<feature type="non-terminal residue" evidence="1">
    <location>
        <position position="1"/>
    </location>
</feature>
<sequence length="143" mass="16420">WPMDLTQDQTNINLPNVYNNPSVKWSAGLSQDQTNNNLPIEWPTNNNPFMEWNADFTQYQVNTSLLNIHNNTSLLTLNIHNNTVKESSTDVIQNDENQTNHNLSMKWTACSIQDQTNASLLNIYSTGINQYFEQINTLPQYNA</sequence>
<organism evidence="1 2">
    <name type="scientific">Dentiscutata erythropus</name>
    <dbReference type="NCBI Taxonomy" id="1348616"/>
    <lineage>
        <taxon>Eukaryota</taxon>
        <taxon>Fungi</taxon>
        <taxon>Fungi incertae sedis</taxon>
        <taxon>Mucoromycota</taxon>
        <taxon>Glomeromycotina</taxon>
        <taxon>Glomeromycetes</taxon>
        <taxon>Diversisporales</taxon>
        <taxon>Gigasporaceae</taxon>
        <taxon>Dentiscutata</taxon>
    </lineage>
</organism>
<dbReference type="Proteomes" id="UP000789405">
    <property type="component" value="Unassembled WGS sequence"/>
</dbReference>
<dbReference type="OrthoDB" id="2429095at2759"/>
<accession>A0A9N9N7S5</accession>
<gene>
    <name evidence="1" type="ORF">DERYTH_LOCUS13547</name>
</gene>
<protein>
    <submittedName>
        <fullName evidence="1">11766_t:CDS:1</fullName>
    </submittedName>
</protein>
<name>A0A9N9N7S5_9GLOM</name>
<keyword evidence="2" id="KW-1185">Reference proteome</keyword>
<reference evidence="1" key="1">
    <citation type="submission" date="2021-06" db="EMBL/GenBank/DDBJ databases">
        <authorList>
            <person name="Kallberg Y."/>
            <person name="Tangrot J."/>
            <person name="Rosling A."/>
        </authorList>
    </citation>
    <scope>NUCLEOTIDE SEQUENCE</scope>
    <source>
        <strain evidence="1">MA453B</strain>
    </source>
</reference>
<dbReference type="EMBL" id="CAJVPY010009586">
    <property type="protein sequence ID" value="CAG8710407.1"/>
    <property type="molecule type" value="Genomic_DNA"/>
</dbReference>
<evidence type="ECO:0000313" key="1">
    <source>
        <dbReference type="EMBL" id="CAG8710407.1"/>
    </source>
</evidence>
<dbReference type="AlphaFoldDB" id="A0A9N9N7S5"/>
<comment type="caution">
    <text evidence="1">The sequence shown here is derived from an EMBL/GenBank/DDBJ whole genome shotgun (WGS) entry which is preliminary data.</text>
</comment>
<proteinExistence type="predicted"/>
<evidence type="ECO:0000313" key="2">
    <source>
        <dbReference type="Proteomes" id="UP000789405"/>
    </source>
</evidence>